<keyword evidence="4" id="KW-0812">Transmembrane</keyword>
<evidence type="ECO:0000259" key="5">
    <source>
        <dbReference type="PROSITE" id="PS50850"/>
    </source>
</evidence>
<evidence type="ECO:0000256" key="3">
    <source>
        <dbReference type="SAM" id="MobiDB-lite"/>
    </source>
</evidence>
<protein>
    <recommendedName>
        <fullName evidence="5">Major facilitator superfamily (MFS) profile domain-containing protein</fullName>
    </recommendedName>
</protein>
<comment type="caution">
    <text evidence="6">The sequence shown here is derived from an EMBL/GenBank/DDBJ whole genome shotgun (WGS) entry which is preliminary data.</text>
</comment>
<dbReference type="InterPro" id="IPR036259">
    <property type="entry name" value="MFS_trans_sf"/>
</dbReference>
<dbReference type="PROSITE" id="PS50850">
    <property type="entry name" value="MFS"/>
    <property type="match status" value="1"/>
</dbReference>
<reference evidence="6 7" key="1">
    <citation type="journal article" date="2018" name="IMA Fungus">
        <title>IMA Genome-F 9: Draft genome sequence of Annulohypoxylon stygium, Aspergillus mulundensis, Berkeleyomyces basicola (syn. Thielaviopsis basicola), Ceratocystis smalleyi, two Cercospora beticola strains, Coleophoma cylindrospora, Fusarium fracticaudum, Phialophora cf. hyalina, and Morchella septimelata.</title>
        <authorList>
            <person name="Wingfield B.D."/>
            <person name="Bills G.F."/>
            <person name="Dong Y."/>
            <person name="Huang W."/>
            <person name="Nel W.J."/>
            <person name="Swalarsk-Parry B.S."/>
            <person name="Vaghefi N."/>
            <person name="Wilken P.M."/>
            <person name="An Z."/>
            <person name="de Beer Z.W."/>
            <person name="De Vos L."/>
            <person name="Chen L."/>
            <person name="Duong T.A."/>
            <person name="Gao Y."/>
            <person name="Hammerbacher A."/>
            <person name="Kikkert J.R."/>
            <person name="Li Y."/>
            <person name="Li H."/>
            <person name="Li K."/>
            <person name="Li Q."/>
            <person name="Liu X."/>
            <person name="Ma X."/>
            <person name="Naidoo K."/>
            <person name="Pethybridge S.J."/>
            <person name="Sun J."/>
            <person name="Steenkamp E.T."/>
            <person name="van der Nest M.A."/>
            <person name="van Wyk S."/>
            <person name="Wingfield M.J."/>
            <person name="Xiong C."/>
            <person name="Yue Q."/>
            <person name="Zhang X."/>
        </authorList>
    </citation>
    <scope>NUCLEOTIDE SEQUENCE [LARGE SCALE GENOMIC DNA]</scope>
    <source>
        <strain evidence="6 7">BP 5553</strain>
    </source>
</reference>
<dbReference type="Gene3D" id="1.20.1250.20">
    <property type="entry name" value="MFS general substrate transporter like domains"/>
    <property type="match status" value="2"/>
</dbReference>
<name>A0A370T9J4_9HELO</name>
<feature type="transmembrane region" description="Helical" evidence="4">
    <location>
        <begin position="378"/>
        <end position="404"/>
    </location>
</feature>
<keyword evidence="4" id="KW-1133">Transmembrane helix</keyword>
<dbReference type="OrthoDB" id="6509908at2759"/>
<feature type="transmembrane region" description="Helical" evidence="4">
    <location>
        <begin position="180"/>
        <end position="201"/>
    </location>
</feature>
<feature type="transmembrane region" description="Helical" evidence="4">
    <location>
        <begin position="95"/>
        <end position="117"/>
    </location>
</feature>
<dbReference type="Proteomes" id="UP000254866">
    <property type="component" value="Unassembled WGS sequence"/>
</dbReference>
<evidence type="ECO:0000313" key="7">
    <source>
        <dbReference type="Proteomes" id="UP000254866"/>
    </source>
</evidence>
<proteinExistence type="inferred from homology"/>
<feature type="transmembrane region" description="Helical" evidence="4">
    <location>
        <begin position="213"/>
        <end position="233"/>
    </location>
</feature>
<dbReference type="InterPro" id="IPR020846">
    <property type="entry name" value="MFS_dom"/>
</dbReference>
<evidence type="ECO:0000256" key="1">
    <source>
        <dbReference type="ARBA" id="ARBA00004141"/>
    </source>
</evidence>
<dbReference type="Pfam" id="PF07690">
    <property type="entry name" value="MFS_1"/>
    <property type="match status" value="1"/>
</dbReference>
<feature type="transmembrane region" description="Helical" evidence="4">
    <location>
        <begin position="52"/>
        <end position="75"/>
    </location>
</feature>
<dbReference type="SUPFAM" id="SSF103473">
    <property type="entry name" value="MFS general substrate transporter"/>
    <property type="match status" value="1"/>
</dbReference>
<dbReference type="AlphaFoldDB" id="A0A370T9J4"/>
<evidence type="ECO:0000256" key="2">
    <source>
        <dbReference type="ARBA" id="ARBA00006727"/>
    </source>
</evidence>
<comment type="subcellular location">
    <subcellularLocation>
        <location evidence="1">Membrane</location>
        <topology evidence="1">Multi-pass membrane protein</topology>
    </subcellularLocation>
</comment>
<feature type="transmembrane region" description="Helical" evidence="4">
    <location>
        <begin position="346"/>
        <end position="366"/>
    </location>
</feature>
<keyword evidence="7" id="KW-1185">Reference proteome</keyword>
<organism evidence="6 7">
    <name type="scientific">Venustampulla echinocandica</name>
    <dbReference type="NCBI Taxonomy" id="2656787"/>
    <lineage>
        <taxon>Eukaryota</taxon>
        <taxon>Fungi</taxon>
        <taxon>Dikarya</taxon>
        <taxon>Ascomycota</taxon>
        <taxon>Pezizomycotina</taxon>
        <taxon>Leotiomycetes</taxon>
        <taxon>Helotiales</taxon>
        <taxon>Pleuroascaceae</taxon>
        <taxon>Venustampulla</taxon>
    </lineage>
</organism>
<dbReference type="GeneID" id="43603056"/>
<dbReference type="PANTHER" id="PTHR11360:SF234">
    <property type="entry name" value="MFS-TYPE TRANSPORTER DBAD-RELATED"/>
    <property type="match status" value="1"/>
</dbReference>
<dbReference type="PANTHER" id="PTHR11360">
    <property type="entry name" value="MONOCARBOXYLATE TRANSPORTER"/>
    <property type="match status" value="1"/>
</dbReference>
<feature type="transmembrane region" description="Helical" evidence="4">
    <location>
        <begin position="320"/>
        <end position="340"/>
    </location>
</feature>
<feature type="compositionally biased region" description="Basic and acidic residues" evidence="3">
    <location>
        <begin position="1"/>
        <end position="13"/>
    </location>
</feature>
<accession>A0A370T9J4</accession>
<feature type="transmembrane region" description="Helical" evidence="4">
    <location>
        <begin position="124"/>
        <end position="142"/>
    </location>
</feature>
<dbReference type="GO" id="GO:0022857">
    <property type="term" value="F:transmembrane transporter activity"/>
    <property type="evidence" value="ECO:0007669"/>
    <property type="project" value="InterPro"/>
</dbReference>
<feature type="region of interest" description="Disordered" evidence="3">
    <location>
        <begin position="1"/>
        <end position="21"/>
    </location>
</feature>
<evidence type="ECO:0000313" key="6">
    <source>
        <dbReference type="EMBL" id="RDL30329.1"/>
    </source>
</evidence>
<feature type="transmembrane region" description="Helical" evidence="4">
    <location>
        <begin position="410"/>
        <end position="430"/>
    </location>
</feature>
<evidence type="ECO:0000256" key="4">
    <source>
        <dbReference type="SAM" id="Phobius"/>
    </source>
</evidence>
<dbReference type="InterPro" id="IPR011701">
    <property type="entry name" value="MFS"/>
</dbReference>
<dbReference type="EMBL" id="NPIC01000015">
    <property type="protein sequence ID" value="RDL30329.1"/>
    <property type="molecule type" value="Genomic_DNA"/>
</dbReference>
<keyword evidence="4" id="KW-0472">Membrane</keyword>
<comment type="similarity">
    <text evidence="2">Belongs to the major facilitator superfamily. Monocarboxylate porter (TC 2.A.1.13) family.</text>
</comment>
<dbReference type="InterPro" id="IPR050327">
    <property type="entry name" value="Proton-linked_MCT"/>
</dbReference>
<feature type="domain" description="Major facilitator superfamily (MFS) profile" evidence="5">
    <location>
        <begin position="255"/>
        <end position="444"/>
    </location>
</feature>
<dbReference type="GO" id="GO:0016020">
    <property type="term" value="C:membrane"/>
    <property type="evidence" value="ECO:0007669"/>
    <property type="project" value="UniProtKB-SubCell"/>
</dbReference>
<feature type="transmembrane region" description="Helical" evidence="4">
    <location>
        <begin position="289"/>
        <end position="308"/>
    </location>
</feature>
<sequence>MDEISPKKSHISDKNVSPFEPNMEEIGSTVSLDLSQDVTNASPVLPLPKEDLTAWIQVFGAFFLNLNTWGLMSAYGQFQTFYQLELLTSQSPSNISWIGSTQAFLMFLTSIIAGPIFDAGYVNTLLWTGSLLTVLGMCLTSICKEYWQVFLTQGIIMGVGFGLMYLPAPAVIAQYFHKRSALAMIMSSTGTAIGGIIYPITFAQLQPRIGFGWATRVLAFIILSTSLVPLAVMKPRIKTSTKRIFIDASAFRDVPYMLLNLGNLFGFMGLNIILYYIQLYALEESSVSPALASYLLVIINASSLIGRLISGLCVDRLGPVNVQTAVVLSSAVLTFCLLAIKNPPGLVVYSALYGISAGPFMGLPSAGVVRISPDPSKFGIRIGMTLAFVGFGVLVSNPIAGALLADRGRWTGLIVWCGGLLAAASVSMAASRIAKVGIKLSSVL</sequence>
<dbReference type="RefSeq" id="XP_031864854.1">
    <property type="nucleotide sequence ID" value="XM_032018830.1"/>
</dbReference>
<feature type="transmembrane region" description="Helical" evidence="4">
    <location>
        <begin position="254"/>
        <end position="277"/>
    </location>
</feature>
<gene>
    <name evidence="6" type="ORF">BP5553_10207</name>
</gene>
<feature type="transmembrane region" description="Helical" evidence="4">
    <location>
        <begin position="148"/>
        <end position="168"/>
    </location>
</feature>